<dbReference type="Proteomes" id="UP001217485">
    <property type="component" value="Unassembled WGS sequence"/>
</dbReference>
<accession>A0ABT5C9P2</accession>
<evidence type="ECO:0000313" key="2">
    <source>
        <dbReference type="EMBL" id="MDC0682683.1"/>
    </source>
</evidence>
<evidence type="ECO:0000313" key="3">
    <source>
        <dbReference type="Proteomes" id="UP001217485"/>
    </source>
</evidence>
<name>A0ABT5C9P2_9BACT</name>
<feature type="region of interest" description="Disordered" evidence="1">
    <location>
        <begin position="101"/>
        <end position="131"/>
    </location>
</feature>
<proteinExistence type="predicted"/>
<dbReference type="EMBL" id="JAQNDK010000004">
    <property type="protein sequence ID" value="MDC0682683.1"/>
    <property type="molecule type" value="Genomic_DNA"/>
</dbReference>
<feature type="compositionally biased region" description="Basic and acidic residues" evidence="1">
    <location>
        <begin position="121"/>
        <end position="131"/>
    </location>
</feature>
<dbReference type="Pfam" id="PF09650">
    <property type="entry name" value="PHA_gran_rgn"/>
    <property type="match status" value="1"/>
</dbReference>
<protein>
    <submittedName>
        <fullName evidence="2">Polyhydroxyalkanoic acid system family protein</fullName>
    </submittedName>
</protein>
<gene>
    <name evidence="2" type="ORF">POL72_33460</name>
</gene>
<organism evidence="2 3">
    <name type="scientific">Sorangium atrum</name>
    <dbReference type="NCBI Taxonomy" id="2995308"/>
    <lineage>
        <taxon>Bacteria</taxon>
        <taxon>Pseudomonadati</taxon>
        <taxon>Myxococcota</taxon>
        <taxon>Polyangia</taxon>
        <taxon>Polyangiales</taxon>
        <taxon>Polyangiaceae</taxon>
        <taxon>Sorangium</taxon>
    </lineage>
</organism>
<dbReference type="InterPro" id="IPR013433">
    <property type="entry name" value="PHA_gran_rgn"/>
</dbReference>
<sequence>MNHTVHHDLNDEEAKTAVLRAMAKYCDRYAEYAPSILWSDERRAHLGLSFKGFTLSGRLELRPRAVDFAIDMPLPLRMFNRMAIAAIDAEVRRCIDEAHRERARRRAPGLVAQEGPLSGPRHAERQRHDHP</sequence>
<dbReference type="RefSeq" id="WP_272100831.1">
    <property type="nucleotide sequence ID" value="NZ_JAQNDK010000004.1"/>
</dbReference>
<keyword evidence="3" id="KW-1185">Reference proteome</keyword>
<reference evidence="2 3" key="1">
    <citation type="submission" date="2023-01" db="EMBL/GenBank/DDBJ databases">
        <title>Minimal conservation of predation-associated metabolite biosynthetic gene clusters underscores biosynthetic potential of Myxococcota including descriptions for ten novel species: Archangium lansinium sp. nov., Myxococcus landrumus sp. nov., Nannocystis bai.</title>
        <authorList>
            <person name="Ahearne A."/>
            <person name="Stevens C."/>
            <person name="Dowd S."/>
        </authorList>
    </citation>
    <scope>NUCLEOTIDE SEQUENCE [LARGE SCALE GENOMIC DNA]</scope>
    <source>
        <strain evidence="2 3">WIWO2</strain>
    </source>
</reference>
<comment type="caution">
    <text evidence="2">The sequence shown here is derived from an EMBL/GenBank/DDBJ whole genome shotgun (WGS) entry which is preliminary data.</text>
</comment>
<evidence type="ECO:0000256" key="1">
    <source>
        <dbReference type="SAM" id="MobiDB-lite"/>
    </source>
</evidence>